<comment type="caution">
    <text evidence="3">The sequence shown here is derived from an EMBL/GenBank/DDBJ whole genome shotgun (WGS) entry which is preliminary data.</text>
</comment>
<feature type="domain" description="YdbS-like PH" evidence="2">
    <location>
        <begin position="266"/>
        <end position="325"/>
    </location>
</feature>
<accession>A0A316FJY9</accession>
<protein>
    <submittedName>
        <fullName evidence="3">Putative membrane protein</fullName>
    </submittedName>
</protein>
<dbReference type="RefSeq" id="WP_109764130.1">
    <property type="nucleotide sequence ID" value="NZ_QGGU01000009.1"/>
</dbReference>
<feature type="transmembrane region" description="Helical" evidence="1">
    <location>
        <begin position="377"/>
        <end position="394"/>
    </location>
</feature>
<feature type="transmembrane region" description="Helical" evidence="1">
    <location>
        <begin position="194"/>
        <end position="211"/>
    </location>
</feature>
<proteinExistence type="predicted"/>
<dbReference type="Proteomes" id="UP000245790">
    <property type="component" value="Unassembled WGS sequence"/>
</dbReference>
<dbReference type="InterPro" id="IPR014529">
    <property type="entry name" value="UCP026631"/>
</dbReference>
<reference evidence="3 4" key="1">
    <citation type="submission" date="2018-05" db="EMBL/GenBank/DDBJ databases">
        <title>Genomic Encyclopedia of Type Strains, Phase IV (KMG-IV): sequencing the most valuable type-strain genomes for metagenomic binning, comparative biology and taxonomic classification.</title>
        <authorList>
            <person name="Goeker M."/>
        </authorList>
    </citation>
    <scope>NUCLEOTIDE SEQUENCE [LARGE SCALE GENOMIC DNA]</scope>
    <source>
        <strain evidence="3 4">DSM 25350</strain>
    </source>
</reference>
<organism evidence="3 4">
    <name type="scientific">Pleionea mediterranea</name>
    <dbReference type="NCBI Taxonomy" id="523701"/>
    <lineage>
        <taxon>Bacteria</taxon>
        <taxon>Pseudomonadati</taxon>
        <taxon>Pseudomonadota</taxon>
        <taxon>Gammaproteobacteria</taxon>
        <taxon>Oceanospirillales</taxon>
        <taxon>Pleioneaceae</taxon>
        <taxon>Pleionea</taxon>
    </lineage>
</organism>
<feature type="domain" description="YdbS-like PH" evidence="2">
    <location>
        <begin position="70"/>
        <end position="147"/>
    </location>
</feature>
<dbReference type="Pfam" id="PF03703">
    <property type="entry name" value="bPH_2"/>
    <property type="match status" value="3"/>
</dbReference>
<feature type="transmembrane region" description="Helical" evidence="1">
    <location>
        <begin position="400"/>
        <end position="418"/>
    </location>
</feature>
<dbReference type="OrthoDB" id="240564at2"/>
<evidence type="ECO:0000313" key="4">
    <source>
        <dbReference type="Proteomes" id="UP000245790"/>
    </source>
</evidence>
<evidence type="ECO:0000313" key="3">
    <source>
        <dbReference type="EMBL" id="PWK48455.1"/>
    </source>
</evidence>
<dbReference type="PANTHER" id="PTHR34473">
    <property type="entry name" value="UPF0699 TRANSMEMBRANE PROTEIN YDBS"/>
    <property type="match status" value="1"/>
</dbReference>
<keyword evidence="4" id="KW-1185">Reference proteome</keyword>
<evidence type="ECO:0000256" key="1">
    <source>
        <dbReference type="SAM" id="Phobius"/>
    </source>
</evidence>
<keyword evidence="1" id="KW-0472">Membrane</keyword>
<keyword evidence="1" id="KW-0812">Transmembrane</keyword>
<dbReference type="PANTHER" id="PTHR34473:SF2">
    <property type="entry name" value="UPF0699 TRANSMEMBRANE PROTEIN YDBT"/>
    <property type="match status" value="1"/>
</dbReference>
<dbReference type="PIRSF" id="PIRSF026631">
    <property type="entry name" value="UCP026631"/>
    <property type="match status" value="1"/>
</dbReference>
<evidence type="ECO:0000259" key="2">
    <source>
        <dbReference type="Pfam" id="PF03703"/>
    </source>
</evidence>
<feature type="transmembrane region" description="Helical" evidence="1">
    <location>
        <begin position="53"/>
        <end position="73"/>
    </location>
</feature>
<gene>
    <name evidence="3" type="ORF">C8D97_1094</name>
</gene>
<keyword evidence="1" id="KW-1133">Transmembrane helix</keyword>
<feature type="domain" description="YdbS-like PH" evidence="2">
    <location>
        <begin position="420"/>
        <end position="498"/>
    </location>
</feature>
<feature type="transmembrane region" description="Helical" evidence="1">
    <location>
        <begin position="239"/>
        <end position="267"/>
    </location>
</feature>
<dbReference type="InterPro" id="IPR005182">
    <property type="entry name" value="YdbS-like_PH"/>
</dbReference>
<sequence length="511" mass="58079">MTQYKDTDMSNAVNTEKRLHPMSWLFIIIEFIKHFFVPLLVAFFAGGGDSYETLAAVFVIPGVLFAIIQYWVYRYTLAENEVMIREGVLIKNVRHVKYERIQNLNLTRNPLHRLFGVAQLELESASGGKPEAVMRVVSLTAVEEIKQKVLQAKAAVHHDDEETDEASDSADQRPPLLTIPLSELIKAGVISNKGMLVVAFAFGLLAQTRALDKFFDWLEVSMGGWFEGINFNMDHPLSIATMVVLGIIAFFIFIRLLSIIFMVFTYYGFELMRSGDKLAAQYGLLTQFNATVPEQRIQMVSVSENVLHRYFARSSVRIATAGGNAAGQPGGARKMLRWIAPIIDSQRVNDFLAAIQPKVSRNVEQWHSVAFRGWKRIVRAQSLVVTIIVAVSWFKLSFHALWFSLLMIWVVIYARKTVASMRYGFSDNALIYQSGWMVQHTTMVPISKIQSVELRENPLDRRTKMASVAIDLAGLDMNRHHISIKYLERDVAEKLINTLYDKVSATVYRWK</sequence>
<dbReference type="AlphaFoldDB" id="A0A316FJY9"/>
<feature type="transmembrane region" description="Helical" evidence="1">
    <location>
        <begin position="24"/>
        <end position="47"/>
    </location>
</feature>
<dbReference type="EMBL" id="QGGU01000009">
    <property type="protein sequence ID" value="PWK48455.1"/>
    <property type="molecule type" value="Genomic_DNA"/>
</dbReference>
<name>A0A316FJY9_9GAMM</name>